<evidence type="ECO:0000313" key="4">
    <source>
        <dbReference type="Proteomes" id="UP000007148"/>
    </source>
</evidence>
<organism evidence="3 4">
    <name type="scientific">Serendipita indica (strain DSM 11827)</name>
    <name type="common">Root endophyte fungus</name>
    <name type="synonym">Piriformospora indica</name>
    <dbReference type="NCBI Taxonomy" id="1109443"/>
    <lineage>
        <taxon>Eukaryota</taxon>
        <taxon>Fungi</taxon>
        <taxon>Dikarya</taxon>
        <taxon>Basidiomycota</taxon>
        <taxon>Agaricomycotina</taxon>
        <taxon>Agaricomycetes</taxon>
        <taxon>Sebacinales</taxon>
        <taxon>Serendipitaceae</taxon>
        <taxon>Serendipita</taxon>
    </lineage>
</organism>
<feature type="chain" id="PRO_5003468942" evidence="2">
    <location>
        <begin position="21"/>
        <end position="428"/>
    </location>
</feature>
<evidence type="ECO:0000256" key="1">
    <source>
        <dbReference type="SAM" id="MobiDB-lite"/>
    </source>
</evidence>
<dbReference type="EMBL" id="CAFZ01000176">
    <property type="protein sequence ID" value="CCA72665.1"/>
    <property type="molecule type" value="Genomic_DNA"/>
</dbReference>
<evidence type="ECO:0000313" key="3">
    <source>
        <dbReference type="EMBL" id="CCA72665.1"/>
    </source>
</evidence>
<dbReference type="SUPFAM" id="SSF49482">
    <property type="entry name" value="Aromatic compound dioxygenase"/>
    <property type="match status" value="1"/>
</dbReference>
<name>G4TMX2_SERID</name>
<dbReference type="Proteomes" id="UP000007148">
    <property type="component" value="Unassembled WGS sequence"/>
</dbReference>
<gene>
    <name evidence="3" type="ORF">PIIN_06602</name>
</gene>
<keyword evidence="4" id="KW-1185">Reference proteome</keyword>
<dbReference type="InterPro" id="IPR015889">
    <property type="entry name" value="Intradiol_dOase_core"/>
</dbReference>
<dbReference type="GO" id="GO:0016702">
    <property type="term" value="F:oxidoreductase activity, acting on single donors with incorporation of molecular oxygen, incorporation of two atoms of oxygen"/>
    <property type="evidence" value="ECO:0007669"/>
    <property type="project" value="InterPro"/>
</dbReference>
<dbReference type="OMA" id="MARNETF"/>
<feature type="signal peptide" evidence="2">
    <location>
        <begin position="1"/>
        <end position="20"/>
    </location>
</feature>
<accession>G4TMX2</accession>
<dbReference type="GO" id="GO:0008199">
    <property type="term" value="F:ferric iron binding"/>
    <property type="evidence" value="ECO:0007669"/>
    <property type="project" value="InterPro"/>
</dbReference>
<reference evidence="3 4" key="1">
    <citation type="journal article" date="2011" name="PLoS Pathog.">
        <title>Endophytic Life Strategies Decoded by Genome and Transcriptome Analyses of the Mutualistic Root Symbiont Piriformospora indica.</title>
        <authorList>
            <person name="Zuccaro A."/>
            <person name="Lahrmann U."/>
            <person name="Guldener U."/>
            <person name="Langen G."/>
            <person name="Pfiffi S."/>
            <person name="Biedenkopf D."/>
            <person name="Wong P."/>
            <person name="Samans B."/>
            <person name="Grimm C."/>
            <person name="Basiewicz M."/>
            <person name="Murat C."/>
            <person name="Martin F."/>
            <person name="Kogel K.H."/>
        </authorList>
    </citation>
    <scope>NUCLEOTIDE SEQUENCE [LARGE SCALE GENOMIC DNA]</scope>
    <source>
        <strain evidence="3 4">DSM 11827</strain>
    </source>
</reference>
<feature type="compositionally biased region" description="Gly residues" evidence="1">
    <location>
        <begin position="204"/>
        <end position="215"/>
    </location>
</feature>
<comment type="caution">
    <text evidence="3">The sequence shown here is derived from an EMBL/GenBank/DDBJ whole genome shotgun (WGS) entry which is preliminary data.</text>
</comment>
<sequence length="428" mass="45177">MKTILSSLALALFYVSDVLGHGVERSMHPREIASRQLAANRRHVVTRNCAPQIAAYQRKRKLARRALMEEKLKRRGTEFSATTSALEPHETTIRNTTCVTAPEVTEGPYYLNNDLIRQDLREDQGGILLELDIGVIDTSTCQPLPDALVEIWHCNATGQYSGFSTTNAGSTGGTGGGMSMSLDQSMTASGTDGGPAASASGSAGAPGAGGDGAGGVQSSSMTDSYNFLRGGWPTNANGIVTFNTIYPGFYTGRTIHIHTMVHTNITYNSNGTYTSRSGSLVHVGQMFFDDALSDKVVALSPYTSTSMTRQLNAADSILAQENSNGYSAYVDASPIDESDISKGVLGFITVGVDSTALHEVTSYNYYSGGDVYEPVDYSSTSMTTIRSGSATSTGTGIAAASSGETSGAMGRYAFGIIALIRAARTWVA</sequence>
<feature type="compositionally biased region" description="Low complexity" evidence="1">
    <location>
        <begin position="187"/>
        <end position="203"/>
    </location>
</feature>
<dbReference type="InParanoid" id="G4TMX2"/>
<dbReference type="HOGENOM" id="CLU_027719_1_0_1"/>
<feature type="region of interest" description="Disordered" evidence="1">
    <location>
        <begin position="171"/>
        <end position="216"/>
    </location>
</feature>
<dbReference type="eggNOG" id="ENOG502QWMN">
    <property type="taxonomic scope" value="Eukaryota"/>
</dbReference>
<dbReference type="CDD" id="cd03457">
    <property type="entry name" value="intradiol_dioxygenase_like"/>
    <property type="match status" value="1"/>
</dbReference>
<keyword evidence="2" id="KW-0732">Signal</keyword>
<dbReference type="STRING" id="1109443.G4TMX2"/>
<dbReference type="PANTHER" id="PTHR34315">
    <property type="match status" value="1"/>
</dbReference>
<evidence type="ECO:0000256" key="2">
    <source>
        <dbReference type="SAM" id="SignalP"/>
    </source>
</evidence>
<dbReference type="OrthoDB" id="121380at2759"/>
<protein>
    <submittedName>
        <fullName evidence="3">Related to protocatechuate 3-Aspergillus oryzae</fullName>
    </submittedName>
</protein>
<dbReference type="AlphaFoldDB" id="G4TMX2"/>
<proteinExistence type="predicted"/>
<dbReference type="PANTHER" id="PTHR34315:SF4">
    <property type="entry name" value="INTRADIOL RING-CLEAVAGE DIOXYGENASES DOMAIN-CONTAINING PROTEIN"/>
    <property type="match status" value="1"/>
</dbReference>
<dbReference type="Gene3D" id="2.60.130.10">
    <property type="entry name" value="Aromatic compound dioxygenase"/>
    <property type="match status" value="1"/>
</dbReference>